<dbReference type="EMBL" id="QAOM01000005">
    <property type="protein sequence ID" value="PTQ85131.1"/>
    <property type="molecule type" value="Genomic_DNA"/>
</dbReference>
<keyword evidence="2" id="KW-1185">Reference proteome</keyword>
<comment type="caution">
    <text evidence="1">The sequence shown here is derived from an EMBL/GenBank/DDBJ whole genome shotgun (WGS) entry which is preliminary data.</text>
</comment>
<dbReference type="AlphaFoldDB" id="A0A2T5IMS6"/>
<gene>
    <name evidence="1" type="ORF">C8U37_10515</name>
</gene>
<organism evidence="1 2">
    <name type="scientific">Trichococcus patagoniensis</name>
    <dbReference type="NCBI Taxonomy" id="382641"/>
    <lineage>
        <taxon>Bacteria</taxon>
        <taxon>Bacillati</taxon>
        <taxon>Bacillota</taxon>
        <taxon>Bacilli</taxon>
        <taxon>Lactobacillales</taxon>
        <taxon>Carnobacteriaceae</taxon>
        <taxon>Trichococcus</taxon>
    </lineage>
</organism>
<evidence type="ECO:0000313" key="1">
    <source>
        <dbReference type="EMBL" id="PTQ85131.1"/>
    </source>
</evidence>
<name>A0A2T5IMS6_9LACT</name>
<protein>
    <submittedName>
        <fullName evidence="1">Uncharacterized protein</fullName>
    </submittedName>
</protein>
<proteinExistence type="predicted"/>
<reference evidence="1 2" key="1">
    <citation type="submission" date="2018-04" db="EMBL/GenBank/DDBJ databases">
        <title>Genomic Encyclopedia of Archaeal and Bacterial Type Strains, Phase II (KMG-II): from individual species to whole genera.</title>
        <authorList>
            <person name="Goeker M."/>
        </authorList>
    </citation>
    <scope>NUCLEOTIDE SEQUENCE [LARGE SCALE GENOMIC DNA]</scope>
    <source>
        <strain evidence="1 2">DSM 18806</strain>
    </source>
</reference>
<dbReference type="Proteomes" id="UP000244161">
    <property type="component" value="Unassembled WGS sequence"/>
</dbReference>
<sequence length="187" mass="20670">MRIIGQAWIWMCSGCPIHAGYRTSLGLDVFRMSDSCGLSDKLGSGCVQDVRFFRVIGQAWVWMCSGCPIHAGYRTSLGLDVFRMSDSCGLSDKLGSGCVQDVRFFRVIGQAWVWMCSGCPILPGYRTSLDLDVFRMSDSCGLSDKLGSGCVPDVRFMRVIGQAWVWMCSGCPIHADYRTFLALLCEA</sequence>
<accession>A0A2T5IMS6</accession>
<evidence type="ECO:0000313" key="2">
    <source>
        <dbReference type="Proteomes" id="UP000244161"/>
    </source>
</evidence>